<gene>
    <name evidence="2" type="ORF">ATI53_104027</name>
</gene>
<dbReference type="Pfam" id="PF00353">
    <property type="entry name" value="HemolysinCabind"/>
    <property type="match status" value="1"/>
</dbReference>
<dbReference type="SUPFAM" id="SSF51120">
    <property type="entry name" value="beta-Roll"/>
    <property type="match status" value="1"/>
</dbReference>
<dbReference type="InterPro" id="IPR018511">
    <property type="entry name" value="Hemolysin-typ_Ca-bd_CS"/>
</dbReference>
<reference evidence="2 3" key="1">
    <citation type="submission" date="2018-06" db="EMBL/GenBank/DDBJ databases">
        <title>Genomic Encyclopedia of Archaeal and Bacterial Type Strains, Phase II (KMG-II): from individual species to whole genera.</title>
        <authorList>
            <person name="Goeker M."/>
        </authorList>
    </citation>
    <scope>NUCLEOTIDE SEQUENCE [LARGE SCALE GENOMIC DNA]</scope>
    <source>
        <strain evidence="2 3">DSM 22011</strain>
    </source>
</reference>
<dbReference type="EMBL" id="QLMG01000040">
    <property type="protein sequence ID" value="RAK13161.1"/>
    <property type="molecule type" value="Genomic_DNA"/>
</dbReference>
<evidence type="ECO:0000313" key="3">
    <source>
        <dbReference type="Proteomes" id="UP000249165"/>
    </source>
</evidence>
<dbReference type="Gene3D" id="2.150.10.10">
    <property type="entry name" value="Serralysin-like metalloprotease, C-terminal"/>
    <property type="match status" value="1"/>
</dbReference>
<protein>
    <submittedName>
        <fullName evidence="2">Serralysin</fullName>
    </submittedName>
</protein>
<dbReference type="InterPro" id="IPR011049">
    <property type="entry name" value="Serralysin-like_metalloprot_C"/>
</dbReference>
<feature type="region of interest" description="Disordered" evidence="1">
    <location>
        <begin position="1"/>
        <end position="22"/>
    </location>
</feature>
<comment type="caution">
    <text evidence="2">The sequence shown here is derived from an EMBL/GenBank/DDBJ whole genome shotgun (WGS) entry which is preliminary data.</text>
</comment>
<dbReference type="PROSITE" id="PS00330">
    <property type="entry name" value="HEMOLYSIN_CALCIUM"/>
    <property type="match status" value="1"/>
</dbReference>
<dbReference type="PRINTS" id="PR00313">
    <property type="entry name" value="CABNDNGRPT"/>
</dbReference>
<organism evidence="2 3">
    <name type="scientific">Salipiger aestuarii</name>
    <dbReference type="NCBI Taxonomy" id="568098"/>
    <lineage>
        <taxon>Bacteria</taxon>
        <taxon>Pseudomonadati</taxon>
        <taxon>Pseudomonadota</taxon>
        <taxon>Alphaproteobacteria</taxon>
        <taxon>Rhodobacterales</taxon>
        <taxon>Roseobacteraceae</taxon>
        <taxon>Salipiger</taxon>
    </lineage>
</organism>
<evidence type="ECO:0000256" key="1">
    <source>
        <dbReference type="SAM" id="MobiDB-lite"/>
    </source>
</evidence>
<evidence type="ECO:0000313" key="2">
    <source>
        <dbReference type="EMBL" id="RAK13161.1"/>
    </source>
</evidence>
<proteinExistence type="predicted"/>
<keyword evidence="3" id="KW-1185">Reference proteome</keyword>
<dbReference type="GO" id="GO:0005509">
    <property type="term" value="F:calcium ion binding"/>
    <property type="evidence" value="ECO:0007669"/>
    <property type="project" value="InterPro"/>
</dbReference>
<sequence length="105" mass="10703">MTGGAGNDTLFGGYGADRLTGGADADTFVSEAGSGRDMIDDFEAGRDRLVFSSLLTDGRTDEAAVLADCATTFGGAVLFDFGEGNALWLTGVSSTYGLGSDMLIV</sequence>
<dbReference type="InterPro" id="IPR001343">
    <property type="entry name" value="Hemolysn_Ca-bd"/>
</dbReference>
<dbReference type="AlphaFoldDB" id="A0A327XYE1"/>
<dbReference type="OrthoDB" id="7877430at2"/>
<dbReference type="Proteomes" id="UP000249165">
    <property type="component" value="Unassembled WGS sequence"/>
</dbReference>
<name>A0A327XYE1_9RHOB</name>
<accession>A0A327XYE1</accession>